<keyword evidence="2 7" id="KW-0808">Transferase</keyword>
<name>A0A8J4PYI0_9MYCE</name>
<evidence type="ECO:0000313" key="10">
    <source>
        <dbReference type="EMBL" id="KAF2075289.1"/>
    </source>
</evidence>
<evidence type="ECO:0000256" key="6">
    <source>
        <dbReference type="ARBA" id="ARBA00023315"/>
    </source>
</evidence>
<dbReference type="AlphaFoldDB" id="A0A8J4PYI0"/>
<feature type="transmembrane region" description="Helical" evidence="7">
    <location>
        <begin position="144"/>
        <end position="165"/>
    </location>
</feature>
<accession>A0A8J4PYI0</accession>
<dbReference type="EMBL" id="AJWJ01000106">
    <property type="protein sequence ID" value="KAF2075289.1"/>
    <property type="molecule type" value="Genomic_DNA"/>
</dbReference>
<comment type="similarity">
    <text evidence="7">Belongs to the DHHC palmitoyltransferase family.</text>
</comment>
<sequence length="383" mass="43433">MTNTSTYNLTIHHNHYNGGDQLKHHLSSSNSSTQSLSSGNNINNSININSTTTTTTPSSIYHQASNNQNILPISTSSNNSTGLHNESSISSGKTTIVARFGCQSLVLFLILVPYIYILNFAIFPWMMSTDGLKHESIVDHSFKGVIHSILSTGVIILVLSSYFLASTTDPGTFKDTLSPSYYLIHPISEETDKRFCNKCKEQKPERSHHCRTKCCNRCVLRMDHHCQWINNCVGFFNHKYFVLFLFYASISIIYFFVLLIDRFTEVISLHAMEQTIPEFDLFNLFLLGVLVILLIIAGISIMALLSTQLWLLSNNLTTIEFEDRKRKSLHPNSSNLYRKYDKGSIISNFSVVFGTFSIFWFLPTLPQNLKSYDTIKKGDIFVV</sequence>
<feature type="compositionally biased region" description="Low complexity" evidence="8">
    <location>
        <begin position="27"/>
        <end position="44"/>
    </location>
</feature>
<dbReference type="OrthoDB" id="9909019at2759"/>
<keyword evidence="11" id="KW-1185">Reference proteome</keyword>
<keyword evidence="5 7" id="KW-0472">Membrane</keyword>
<evidence type="ECO:0000259" key="9">
    <source>
        <dbReference type="Pfam" id="PF01529"/>
    </source>
</evidence>
<dbReference type="GO" id="GO:0016020">
    <property type="term" value="C:membrane"/>
    <property type="evidence" value="ECO:0007669"/>
    <property type="project" value="UniProtKB-SubCell"/>
</dbReference>
<protein>
    <recommendedName>
        <fullName evidence="7">Palmitoyltransferase</fullName>
        <ecNumber evidence="7">2.3.1.225</ecNumber>
    </recommendedName>
</protein>
<dbReference type="InterPro" id="IPR001594">
    <property type="entry name" value="Palmitoyltrfase_DHHC"/>
</dbReference>
<organism evidence="10 11">
    <name type="scientific">Polysphondylium violaceum</name>
    <dbReference type="NCBI Taxonomy" id="133409"/>
    <lineage>
        <taxon>Eukaryota</taxon>
        <taxon>Amoebozoa</taxon>
        <taxon>Evosea</taxon>
        <taxon>Eumycetozoa</taxon>
        <taxon>Dictyostelia</taxon>
        <taxon>Dictyosteliales</taxon>
        <taxon>Dictyosteliaceae</taxon>
        <taxon>Polysphondylium</taxon>
    </lineage>
</organism>
<keyword evidence="6 7" id="KW-0012">Acyltransferase</keyword>
<dbReference type="Pfam" id="PF01529">
    <property type="entry name" value="DHHC"/>
    <property type="match status" value="1"/>
</dbReference>
<dbReference type="GO" id="GO:0019706">
    <property type="term" value="F:protein-cysteine S-palmitoyltransferase activity"/>
    <property type="evidence" value="ECO:0007669"/>
    <property type="project" value="UniProtKB-EC"/>
</dbReference>
<comment type="domain">
    <text evidence="7">The DHHC domain is required for palmitoyltransferase activity.</text>
</comment>
<comment type="catalytic activity">
    <reaction evidence="7">
        <text>L-cysteinyl-[protein] + hexadecanoyl-CoA = S-hexadecanoyl-L-cysteinyl-[protein] + CoA</text>
        <dbReference type="Rhea" id="RHEA:36683"/>
        <dbReference type="Rhea" id="RHEA-COMP:10131"/>
        <dbReference type="Rhea" id="RHEA-COMP:11032"/>
        <dbReference type="ChEBI" id="CHEBI:29950"/>
        <dbReference type="ChEBI" id="CHEBI:57287"/>
        <dbReference type="ChEBI" id="CHEBI:57379"/>
        <dbReference type="ChEBI" id="CHEBI:74151"/>
        <dbReference type="EC" id="2.3.1.225"/>
    </reaction>
</comment>
<feature type="region of interest" description="Disordered" evidence="8">
    <location>
        <begin position="18"/>
        <end position="44"/>
    </location>
</feature>
<feature type="transmembrane region" description="Helical" evidence="7">
    <location>
        <begin position="345"/>
        <end position="362"/>
    </location>
</feature>
<dbReference type="PANTHER" id="PTHR12246">
    <property type="entry name" value="PALMITOYLTRANSFERASE ZDHHC16"/>
    <property type="match status" value="1"/>
</dbReference>
<comment type="caution">
    <text evidence="10">The sequence shown here is derived from an EMBL/GenBank/DDBJ whole genome shotgun (WGS) entry which is preliminary data.</text>
</comment>
<evidence type="ECO:0000256" key="2">
    <source>
        <dbReference type="ARBA" id="ARBA00022679"/>
    </source>
</evidence>
<evidence type="ECO:0000256" key="1">
    <source>
        <dbReference type="ARBA" id="ARBA00004141"/>
    </source>
</evidence>
<feature type="transmembrane region" description="Helical" evidence="7">
    <location>
        <begin position="281"/>
        <end position="305"/>
    </location>
</feature>
<evidence type="ECO:0000313" key="11">
    <source>
        <dbReference type="Proteomes" id="UP000695562"/>
    </source>
</evidence>
<keyword evidence="3 7" id="KW-0812">Transmembrane</keyword>
<proteinExistence type="inferred from homology"/>
<keyword evidence="4 7" id="KW-1133">Transmembrane helix</keyword>
<gene>
    <name evidence="10" type="ORF">CYY_003418</name>
</gene>
<evidence type="ECO:0000256" key="3">
    <source>
        <dbReference type="ARBA" id="ARBA00022692"/>
    </source>
</evidence>
<evidence type="ECO:0000256" key="5">
    <source>
        <dbReference type="ARBA" id="ARBA00023136"/>
    </source>
</evidence>
<evidence type="ECO:0000256" key="7">
    <source>
        <dbReference type="RuleBase" id="RU079119"/>
    </source>
</evidence>
<feature type="transmembrane region" description="Helical" evidence="7">
    <location>
        <begin position="240"/>
        <end position="260"/>
    </location>
</feature>
<comment type="subcellular location">
    <subcellularLocation>
        <location evidence="1">Membrane</location>
        <topology evidence="1">Multi-pass membrane protein</topology>
    </subcellularLocation>
</comment>
<dbReference type="Proteomes" id="UP000695562">
    <property type="component" value="Unassembled WGS sequence"/>
</dbReference>
<dbReference type="PROSITE" id="PS50216">
    <property type="entry name" value="DHHC"/>
    <property type="match status" value="1"/>
</dbReference>
<dbReference type="EC" id="2.3.1.225" evidence="7"/>
<feature type="transmembrane region" description="Helical" evidence="7">
    <location>
        <begin position="105"/>
        <end position="123"/>
    </location>
</feature>
<dbReference type="InterPro" id="IPR039859">
    <property type="entry name" value="PFA4/ZDH16/20/ERF2-like"/>
</dbReference>
<feature type="domain" description="Palmitoyltransferase DHHC" evidence="9">
    <location>
        <begin position="190"/>
        <end position="321"/>
    </location>
</feature>
<evidence type="ECO:0000256" key="4">
    <source>
        <dbReference type="ARBA" id="ARBA00022989"/>
    </source>
</evidence>
<evidence type="ECO:0000256" key="8">
    <source>
        <dbReference type="SAM" id="MobiDB-lite"/>
    </source>
</evidence>
<reference evidence="10" key="1">
    <citation type="submission" date="2020-01" db="EMBL/GenBank/DDBJ databases">
        <title>Development of genomics and gene disruption for Polysphondylium violaceum indicates a role for the polyketide synthase stlB in stalk morphogenesis.</title>
        <authorList>
            <person name="Narita B."/>
            <person name="Kawabe Y."/>
            <person name="Kin K."/>
            <person name="Saito T."/>
            <person name="Gibbs R."/>
            <person name="Kuspa A."/>
            <person name="Muzny D."/>
            <person name="Queller D."/>
            <person name="Richards S."/>
            <person name="Strassman J."/>
            <person name="Sucgang R."/>
            <person name="Worley K."/>
            <person name="Schaap P."/>
        </authorList>
    </citation>
    <scope>NUCLEOTIDE SEQUENCE</scope>
    <source>
        <strain evidence="10">QSvi11</strain>
    </source>
</reference>